<comment type="caution">
    <text evidence="3">The sequence shown here is derived from an EMBL/GenBank/DDBJ whole genome shotgun (WGS) entry which is preliminary data.</text>
</comment>
<keyword evidence="1" id="KW-0812">Transmembrane</keyword>
<keyword evidence="4" id="KW-1185">Reference proteome</keyword>
<name>A0ABV3GT01_MICGL</name>
<keyword evidence="1" id="KW-1133">Transmembrane helix</keyword>
<evidence type="ECO:0000259" key="2">
    <source>
        <dbReference type="Pfam" id="PF07853"/>
    </source>
</evidence>
<feature type="transmembrane region" description="Helical" evidence="1">
    <location>
        <begin position="200"/>
        <end position="222"/>
    </location>
</feature>
<feature type="transmembrane region" description="Helical" evidence="1">
    <location>
        <begin position="63"/>
        <end position="85"/>
    </location>
</feature>
<sequence>MTENAVTEDRLNTRPGVIATAAALLLSAGISVWGWTTLPDGARIPMHWGISGEADRFGGKTEALLTLPLIILALGLFFVLSPRLMPRRRNVARSRHVYLASWIGTLVMLTVLHAVSVVNAAGGDLPVVRIVVALVGALFLVLGNYLPKSRSNWIAGVRTPWTLDSDLAWRRANRLAGFLFAAAGVILLATAFVLPLPALFAILLTGAAVSGIGPVVYSWWAWRTDTGR</sequence>
<feature type="transmembrane region" description="Helical" evidence="1">
    <location>
        <begin position="175"/>
        <end position="194"/>
    </location>
</feature>
<feature type="transmembrane region" description="Helical" evidence="1">
    <location>
        <begin position="127"/>
        <end position="146"/>
    </location>
</feature>
<accession>A0ABV3GT01</accession>
<proteinExistence type="predicted"/>
<dbReference type="InterPro" id="IPR026272">
    <property type="entry name" value="SdpI"/>
</dbReference>
<organism evidence="3 4">
    <name type="scientific">Microtetraspora glauca</name>
    <dbReference type="NCBI Taxonomy" id="1996"/>
    <lineage>
        <taxon>Bacteria</taxon>
        <taxon>Bacillati</taxon>
        <taxon>Actinomycetota</taxon>
        <taxon>Actinomycetes</taxon>
        <taxon>Streptosporangiales</taxon>
        <taxon>Streptosporangiaceae</taxon>
        <taxon>Microtetraspora</taxon>
    </lineage>
</organism>
<dbReference type="Proteomes" id="UP001551675">
    <property type="component" value="Unassembled WGS sequence"/>
</dbReference>
<feature type="transmembrane region" description="Helical" evidence="1">
    <location>
        <begin position="97"/>
        <end position="121"/>
    </location>
</feature>
<keyword evidence="1" id="KW-0472">Membrane</keyword>
<dbReference type="Pfam" id="PF07853">
    <property type="entry name" value="DUF1648"/>
    <property type="match status" value="1"/>
</dbReference>
<dbReference type="PANTHER" id="PTHR37810:SF5">
    <property type="entry name" value="IMMUNITY PROTEIN SDPI"/>
    <property type="match status" value="1"/>
</dbReference>
<reference evidence="3 4" key="1">
    <citation type="submission" date="2024-06" db="EMBL/GenBank/DDBJ databases">
        <title>The Natural Products Discovery Center: Release of the First 8490 Sequenced Strains for Exploring Actinobacteria Biosynthetic Diversity.</title>
        <authorList>
            <person name="Kalkreuter E."/>
            <person name="Kautsar S.A."/>
            <person name="Yang D."/>
            <person name="Bader C.D."/>
            <person name="Teijaro C.N."/>
            <person name="Fluegel L."/>
            <person name="Davis C.M."/>
            <person name="Simpson J.R."/>
            <person name="Lauterbach L."/>
            <person name="Steele A.D."/>
            <person name="Gui C."/>
            <person name="Meng S."/>
            <person name="Li G."/>
            <person name="Viehrig K."/>
            <person name="Ye F."/>
            <person name="Su P."/>
            <person name="Kiefer A.F."/>
            <person name="Nichols A."/>
            <person name="Cepeda A.J."/>
            <person name="Yan W."/>
            <person name="Fan B."/>
            <person name="Jiang Y."/>
            <person name="Adhikari A."/>
            <person name="Zheng C.-J."/>
            <person name="Schuster L."/>
            <person name="Cowan T.M."/>
            <person name="Smanski M.J."/>
            <person name="Chevrette M.G."/>
            <person name="De Carvalho L.P.S."/>
            <person name="Shen B."/>
        </authorList>
    </citation>
    <scope>NUCLEOTIDE SEQUENCE [LARGE SCALE GENOMIC DNA]</scope>
    <source>
        <strain evidence="3 4">NPDC050100</strain>
    </source>
</reference>
<dbReference type="EMBL" id="JBFALK010000034">
    <property type="protein sequence ID" value="MEV0974760.1"/>
    <property type="molecule type" value="Genomic_DNA"/>
</dbReference>
<dbReference type="RefSeq" id="WP_358141726.1">
    <property type="nucleotide sequence ID" value="NZ_JBFALK010000034.1"/>
</dbReference>
<feature type="domain" description="DUF1648" evidence="2">
    <location>
        <begin position="24"/>
        <end position="72"/>
    </location>
</feature>
<evidence type="ECO:0000256" key="1">
    <source>
        <dbReference type="SAM" id="Phobius"/>
    </source>
</evidence>
<dbReference type="PIRSF" id="PIRSF038959">
    <property type="entry name" value="SdpI"/>
    <property type="match status" value="1"/>
</dbReference>
<evidence type="ECO:0000313" key="4">
    <source>
        <dbReference type="Proteomes" id="UP001551675"/>
    </source>
</evidence>
<dbReference type="Pfam" id="PF13630">
    <property type="entry name" value="SdpI"/>
    <property type="match status" value="1"/>
</dbReference>
<feature type="transmembrane region" description="Helical" evidence="1">
    <location>
        <begin position="16"/>
        <end position="36"/>
    </location>
</feature>
<protein>
    <submittedName>
        <fullName evidence="3">SdpI family protein</fullName>
    </submittedName>
</protein>
<evidence type="ECO:0000313" key="3">
    <source>
        <dbReference type="EMBL" id="MEV0974760.1"/>
    </source>
</evidence>
<gene>
    <name evidence="3" type="ORF">AB0I59_39730</name>
</gene>
<dbReference type="InterPro" id="IPR012867">
    <property type="entry name" value="DUF1648"/>
</dbReference>
<dbReference type="InterPro" id="IPR025962">
    <property type="entry name" value="SdpI/YhfL"/>
</dbReference>
<dbReference type="PANTHER" id="PTHR37810">
    <property type="entry name" value="IMMUNITY PROTEIN SDPI"/>
    <property type="match status" value="1"/>
</dbReference>